<keyword evidence="1" id="KW-0663">Pyridoxal phosphate</keyword>
<name>A0ABT7QM27_9GAMM</name>
<dbReference type="Pfam" id="PF00266">
    <property type="entry name" value="Aminotran_5"/>
    <property type="match status" value="1"/>
</dbReference>
<evidence type="ECO:0000256" key="1">
    <source>
        <dbReference type="ARBA" id="ARBA00022898"/>
    </source>
</evidence>
<dbReference type="InterPro" id="IPR015422">
    <property type="entry name" value="PyrdxlP-dep_Trfase_small"/>
</dbReference>
<dbReference type="Gene3D" id="3.40.640.10">
    <property type="entry name" value="Type I PLP-dependent aspartate aminotransferase-like (Major domain)"/>
    <property type="match status" value="1"/>
</dbReference>
<evidence type="ECO:0000259" key="2">
    <source>
        <dbReference type="Pfam" id="PF00266"/>
    </source>
</evidence>
<protein>
    <submittedName>
        <fullName evidence="3">Aminotransferase class V-fold PLP-dependent enzyme</fullName>
    </submittedName>
</protein>
<dbReference type="Gene3D" id="3.90.1150.10">
    <property type="entry name" value="Aspartate Aminotransferase, domain 1"/>
    <property type="match status" value="1"/>
</dbReference>
<keyword evidence="3" id="KW-0808">Transferase</keyword>
<reference evidence="3" key="1">
    <citation type="submission" date="2022-08" db="EMBL/GenBank/DDBJ databases">
        <authorList>
            <person name="Dzunkova M."/>
            <person name="La Clair J."/>
            <person name="Tyml T."/>
            <person name="Doud D."/>
            <person name="Schulz F."/>
            <person name="Piquer S."/>
            <person name="Porcel Sanchis D."/>
            <person name="Osborn A."/>
            <person name="Robinson D."/>
            <person name="Louie K.B."/>
            <person name="Bowen B.P."/>
            <person name="Bowers R."/>
            <person name="Lee J."/>
            <person name="Arnau Llombart V."/>
            <person name="Diaz Villanueva W."/>
            <person name="Gosliner T."/>
            <person name="Northen T."/>
            <person name="Cheng J.-F."/>
            <person name="Burkart M.D."/>
            <person name="Woyke T."/>
        </authorList>
    </citation>
    <scope>NUCLEOTIDE SEQUENCE</scope>
    <source>
        <strain evidence="3">Df01</strain>
    </source>
</reference>
<dbReference type="InterPro" id="IPR000192">
    <property type="entry name" value="Aminotrans_V_dom"/>
</dbReference>
<organism evidence="3 4">
    <name type="scientific">Candidatus Doriopsillibacter californiensis</name>
    <dbReference type="NCBI Taxonomy" id="2970740"/>
    <lineage>
        <taxon>Bacteria</taxon>
        <taxon>Pseudomonadati</taxon>
        <taxon>Pseudomonadota</taxon>
        <taxon>Gammaproteobacteria</taxon>
        <taxon>Candidatus Tethybacterales</taxon>
        <taxon>Candidatus Persebacteraceae</taxon>
        <taxon>Candidatus Doriopsillibacter</taxon>
    </lineage>
</organism>
<accession>A0ABT7QM27</accession>
<dbReference type="PANTHER" id="PTHR43586">
    <property type="entry name" value="CYSTEINE DESULFURASE"/>
    <property type="match status" value="1"/>
</dbReference>
<evidence type="ECO:0000313" key="4">
    <source>
        <dbReference type="Proteomes" id="UP001168167"/>
    </source>
</evidence>
<evidence type="ECO:0000313" key="3">
    <source>
        <dbReference type="EMBL" id="MDM5147771.1"/>
    </source>
</evidence>
<dbReference type="GO" id="GO:0008483">
    <property type="term" value="F:transaminase activity"/>
    <property type="evidence" value="ECO:0007669"/>
    <property type="project" value="UniProtKB-KW"/>
</dbReference>
<keyword evidence="4" id="KW-1185">Reference proteome</keyword>
<keyword evidence="3" id="KW-0032">Aminotransferase</keyword>
<dbReference type="InterPro" id="IPR015421">
    <property type="entry name" value="PyrdxlP-dep_Trfase_major"/>
</dbReference>
<reference evidence="3" key="2">
    <citation type="journal article" date="2023" name="Microbiome">
        <title>Synthase-selected sorting approach identifies a beta-lactone synthase in a nudibranch symbiotic bacterium.</title>
        <authorList>
            <person name="Dzunkova M."/>
            <person name="La Clair J.J."/>
            <person name="Tyml T."/>
            <person name="Doud D."/>
            <person name="Schulz F."/>
            <person name="Piquer-Esteban S."/>
            <person name="Porcel Sanchis D."/>
            <person name="Osborn A."/>
            <person name="Robinson D."/>
            <person name="Louie K.B."/>
            <person name="Bowen B.P."/>
            <person name="Bowers R.M."/>
            <person name="Lee J."/>
            <person name="Arnau V."/>
            <person name="Diaz-Villanueva W."/>
            <person name="Stepanauskas R."/>
            <person name="Gosliner T."/>
            <person name="Date S.V."/>
            <person name="Northen T.R."/>
            <person name="Cheng J.F."/>
            <person name="Burkart M.D."/>
            <person name="Woyke T."/>
        </authorList>
    </citation>
    <scope>NUCLEOTIDE SEQUENCE</scope>
    <source>
        <strain evidence="3">Df01</strain>
    </source>
</reference>
<dbReference type="Proteomes" id="UP001168167">
    <property type="component" value="Unassembled WGS sequence"/>
</dbReference>
<comment type="caution">
    <text evidence="3">The sequence shown here is derived from an EMBL/GenBank/DDBJ whole genome shotgun (WGS) entry which is preliminary data.</text>
</comment>
<sequence>MTEAARFRKDIPLLNNSIHYLDNAATSLMPKTVINAVADYDGRIRSNVGRGVYAWAEQATAHYEEARRHIATAVQTKAEEIIFTSGATAALNLLATSLCRDLGSDDSVWLARDNHHSNIVPWQMAAAQKGFALRWLPAEKNGRLLPTRVVEALSADNKKPQILAVSHIANASGAHTALDALTMAVKPFTVRLVVDGAQYVPHKLPTLLQSGADFYVFSGHKCYAPTGIGVLWGKKELLDSLPPAFGGGGMVESVSSTHSTYRTTPHRFEAGTPPVSQAIGLGAAMRWIQSWDWSELTAHTNTLATSLRAGLCELPGVRFLDEKQPNDAPIISFCVNNAHPHDICQILASHQVAARGGHHCAQPLMQHWDIDGSVRFSLAPYNTANDIDAAITGVTEALQLLQ</sequence>
<dbReference type="PANTHER" id="PTHR43586:SF8">
    <property type="entry name" value="CYSTEINE DESULFURASE 1, CHLOROPLASTIC"/>
    <property type="match status" value="1"/>
</dbReference>
<dbReference type="InterPro" id="IPR015424">
    <property type="entry name" value="PyrdxlP-dep_Trfase"/>
</dbReference>
<dbReference type="SUPFAM" id="SSF53383">
    <property type="entry name" value="PLP-dependent transferases"/>
    <property type="match status" value="1"/>
</dbReference>
<dbReference type="EMBL" id="JANQAO010000003">
    <property type="protein sequence ID" value="MDM5147771.1"/>
    <property type="molecule type" value="Genomic_DNA"/>
</dbReference>
<proteinExistence type="predicted"/>
<feature type="domain" description="Aminotransferase class V" evidence="2">
    <location>
        <begin position="19"/>
        <end position="389"/>
    </location>
</feature>
<gene>
    <name evidence="3" type="ORF">NQX30_05240</name>
</gene>